<protein>
    <recommendedName>
        <fullName evidence="2">RNA polymerase sigma factor SigS</fullName>
    </recommendedName>
</protein>
<keyword evidence="4" id="KW-0731">Sigma factor</keyword>
<dbReference type="InterPro" id="IPR014284">
    <property type="entry name" value="RNA_pol_sigma-70_dom"/>
</dbReference>
<organism evidence="10 11">
    <name type="scientific">Pontiella agarivorans</name>
    <dbReference type="NCBI Taxonomy" id="3038953"/>
    <lineage>
        <taxon>Bacteria</taxon>
        <taxon>Pseudomonadati</taxon>
        <taxon>Kiritimatiellota</taxon>
        <taxon>Kiritimatiellia</taxon>
        <taxon>Kiritimatiellales</taxon>
        <taxon>Pontiellaceae</taxon>
        <taxon>Pontiella</taxon>
    </lineage>
</organism>
<evidence type="ECO:0000259" key="9">
    <source>
        <dbReference type="PROSITE" id="PS00622"/>
    </source>
</evidence>
<comment type="caution">
    <text evidence="10">The sequence shown here is derived from an EMBL/GenBank/DDBJ whole genome shotgun (WGS) entry which is preliminary data.</text>
</comment>
<dbReference type="InterPro" id="IPR016032">
    <property type="entry name" value="Sig_transdc_resp-reg_C-effctor"/>
</dbReference>
<evidence type="ECO:0000256" key="8">
    <source>
        <dbReference type="SAM" id="Coils"/>
    </source>
</evidence>
<evidence type="ECO:0000256" key="6">
    <source>
        <dbReference type="ARBA" id="ARBA00023163"/>
    </source>
</evidence>
<dbReference type="Gene3D" id="1.10.1740.10">
    <property type="match status" value="1"/>
</dbReference>
<dbReference type="SUPFAM" id="SSF88946">
    <property type="entry name" value="Sigma2 domain of RNA polymerase sigma factors"/>
    <property type="match status" value="1"/>
</dbReference>
<keyword evidence="6" id="KW-0804">Transcription</keyword>
<keyword evidence="5" id="KW-0238">DNA-binding</keyword>
<evidence type="ECO:0000313" key="11">
    <source>
        <dbReference type="Proteomes" id="UP001290861"/>
    </source>
</evidence>
<dbReference type="InterPro" id="IPR039425">
    <property type="entry name" value="RNA_pol_sigma-70-like"/>
</dbReference>
<keyword evidence="11" id="KW-1185">Reference proteome</keyword>
<dbReference type="InterPro" id="IPR000792">
    <property type="entry name" value="Tscrpt_reg_LuxR_C"/>
</dbReference>
<gene>
    <name evidence="10" type="ORF">P9H32_15755</name>
</gene>
<dbReference type="Pfam" id="PF06056">
    <property type="entry name" value="Terminase_5"/>
    <property type="match status" value="1"/>
</dbReference>
<evidence type="ECO:0000256" key="7">
    <source>
        <dbReference type="ARBA" id="ARBA00024701"/>
    </source>
</evidence>
<dbReference type="NCBIfam" id="TIGR02937">
    <property type="entry name" value="sigma70-ECF"/>
    <property type="match status" value="1"/>
</dbReference>
<dbReference type="EMBL" id="JARVCO010000012">
    <property type="protein sequence ID" value="MDZ8120086.1"/>
    <property type="molecule type" value="Genomic_DNA"/>
</dbReference>
<dbReference type="Pfam" id="PF04542">
    <property type="entry name" value="Sigma70_r2"/>
    <property type="match status" value="1"/>
</dbReference>
<evidence type="ECO:0000256" key="1">
    <source>
        <dbReference type="ARBA" id="ARBA00007788"/>
    </source>
</evidence>
<dbReference type="PROSITE" id="PS00622">
    <property type="entry name" value="HTH_LUXR_1"/>
    <property type="match status" value="1"/>
</dbReference>
<dbReference type="InterPro" id="IPR013325">
    <property type="entry name" value="RNA_pol_sigma_r2"/>
</dbReference>
<dbReference type="PANTHER" id="PTHR43133">
    <property type="entry name" value="RNA POLYMERASE ECF-TYPE SIGMA FACTO"/>
    <property type="match status" value="1"/>
</dbReference>
<dbReference type="InterPro" id="IPR007627">
    <property type="entry name" value="RNA_pol_sigma70_r2"/>
</dbReference>
<reference evidence="10 11" key="1">
    <citation type="journal article" date="2024" name="Appl. Environ. Microbiol.">
        <title>Pontiella agarivorans sp. nov., a novel marine anaerobic bacterium capable of degrading macroalgal polysaccharides and fixing nitrogen.</title>
        <authorList>
            <person name="Liu N."/>
            <person name="Kivenson V."/>
            <person name="Peng X."/>
            <person name="Cui Z."/>
            <person name="Lankiewicz T.S."/>
            <person name="Gosselin K.M."/>
            <person name="English C.J."/>
            <person name="Blair E.M."/>
            <person name="O'Malley M.A."/>
            <person name="Valentine D.L."/>
        </authorList>
    </citation>
    <scope>NUCLEOTIDE SEQUENCE [LARGE SCALE GENOMIC DNA]</scope>
    <source>
        <strain evidence="10 11">NLcol2</strain>
    </source>
</reference>
<sequence>MAAEDQYQTRATLIQRVQNQQDEQSWEEFVRVYRRYIYAIIRSMNISEHDTEDILQQVLINLWNSLPKMEYEKINRFRSWLSTVTKNCVTDFIRKRTREANRLEKASKDDTLTYLKAIRLPEINDIAEREWEIHLTNMALENIESLFSGKAVDAFRLTLQGRSVEEIARELELKENSVYRLKNRVKERLIQEIRHLRDELE</sequence>
<dbReference type="Proteomes" id="UP001290861">
    <property type="component" value="Unassembled WGS sequence"/>
</dbReference>
<evidence type="ECO:0000313" key="10">
    <source>
        <dbReference type="EMBL" id="MDZ8120086.1"/>
    </source>
</evidence>
<keyword evidence="8" id="KW-0175">Coiled coil</keyword>
<comment type="similarity">
    <text evidence="1">Belongs to the sigma-70 factor family.</text>
</comment>
<comment type="function">
    <text evidence="7">Sigma factors are initiation factors that promote the attachment of RNA polymerase to specific initiation sites and are then released. Sigma-S contributes to the protection against external stress, thus playing a role in cellular fitness and survival.</text>
</comment>
<dbReference type="RefSeq" id="WP_322609862.1">
    <property type="nucleotide sequence ID" value="NZ_JARVCO010000012.1"/>
</dbReference>
<accession>A0ABU5N1F7</accession>
<feature type="coiled-coil region" evidence="8">
    <location>
        <begin position="164"/>
        <end position="199"/>
    </location>
</feature>
<dbReference type="SUPFAM" id="SSF46894">
    <property type="entry name" value="C-terminal effector domain of the bipartite response regulators"/>
    <property type="match status" value="1"/>
</dbReference>
<evidence type="ECO:0000256" key="2">
    <source>
        <dbReference type="ARBA" id="ARBA00021245"/>
    </source>
</evidence>
<dbReference type="PANTHER" id="PTHR43133:SF8">
    <property type="entry name" value="RNA POLYMERASE SIGMA FACTOR HI_1459-RELATED"/>
    <property type="match status" value="1"/>
</dbReference>
<evidence type="ECO:0000256" key="5">
    <source>
        <dbReference type="ARBA" id="ARBA00023125"/>
    </source>
</evidence>
<proteinExistence type="inferred from homology"/>
<evidence type="ECO:0000256" key="3">
    <source>
        <dbReference type="ARBA" id="ARBA00023015"/>
    </source>
</evidence>
<dbReference type="InterPro" id="IPR010332">
    <property type="entry name" value="ATPase_terminase-su_N"/>
</dbReference>
<feature type="domain" description="HTH luxR-type" evidence="9">
    <location>
        <begin position="161"/>
        <end position="188"/>
    </location>
</feature>
<name>A0ABU5N1F7_9BACT</name>
<evidence type="ECO:0000256" key="4">
    <source>
        <dbReference type="ARBA" id="ARBA00023082"/>
    </source>
</evidence>
<keyword evidence="3" id="KW-0805">Transcription regulation</keyword>